<evidence type="ECO:0000256" key="1">
    <source>
        <dbReference type="SAM" id="Coils"/>
    </source>
</evidence>
<proteinExistence type="predicted"/>
<feature type="coiled-coil region" evidence="1">
    <location>
        <begin position="72"/>
        <end position="158"/>
    </location>
</feature>
<evidence type="ECO:0000313" key="4">
    <source>
        <dbReference type="Proteomes" id="UP001311799"/>
    </source>
</evidence>
<keyword evidence="1" id="KW-0175">Coiled coil</keyword>
<feature type="compositionally biased region" description="Low complexity" evidence="2">
    <location>
        <begin position="336"/>
        <end position="363"/>
    </location>
</feature>
<comment type="caution">
    <text evidence="3">The sequence shown here is derived from an EMBL/GenBank/DDBJ whole genome shotgun (WGS) entry which is preliminary data.</text>
</comment>
<evidence type="ECO:0000256" key="2">
    <source>
        <dbReference type="SAM" id="MobiDB-lite"/>
    </source>
</evidence>
<feature type="coiled-coil region" evidence="1">
    <location>
        <begin position="790"/>
        <end position="838"/>
    </location>
</feature>
<dbReference type="Proteomes" id="UP001311799">
    <property type="component" value="Unassembled WGS sequence"/>
</dbReference>
<reference evidence="3 4" key="1">
    <citation type="submission" date="2023-10" db="EMBL/GenBank/DDBJ databases">
        <title>Comparative genomics analysis reveals potential genetic determinants of host preference in Cryptosporidium xiaoi.</title>
        <authorList>
            <person name="Xiao L."/>
            <person name="Li J."/>
        </authorList>
    </citation>
    <scope>NUCLEOTIDE SEQUENCE [LARGE SCALE GENOMIC DNA]</scope>
    <source>
        <strain evidence="3 4">52996</strain>
    </source>
</reference>
<dbReference type="AlphaFoldDB" id="A0AAV9XXC5"/>
<organism evidence="3 4">
    <name type="scientific">Cryptosporidium xiaoi</name>
    <dbReference type="NCBI Taxonomy" id="659607"/>
    <lineage>
        <taxon>Eukaryota</taxon>
        <taxon>Sar</taxon>
        <taxon>Alveolata</taxon>
        <taxon>Apicomplexa</taxon>
        <taxon>Conoidasida</taxon>
        <taxon>Coccidia</taxon>
        <taxon>Eucoccidiorida</taxon>
        <taxon>Eimeriorina</taxon>
        <taxon>Cryptosporidiidae</taxon>
        <taxon>Cryptosporidium</taxon>
    </lineage>
</organism>
<keyword evidence="4" id="KW-1185">Reference proteome</keyword>
<feature type="compositionally biased region" description="Polar residues" evidence="2">
    <location>
        <begin position="438"/>
        <end position="459"/>
    </location>
</feature>
<sequence length="886" mass="102404">MVRSSREELLDRRLKANNYDDETLEEMRGRIRRIDGHRTSSLSDIRDFQRNSDLMSLRGENESTIFISESTLMELKKKVDESETQKQFMNALKERLKELNHEKEVALKKSNTDQEIIKKKNEEIKRLEEENKKLNSDLRELNEILDNYKQRLLELENCNDSVNILTGTDMQSRIECGVRNCDENFEAAFSRKSTGGTVVDGNFAAREIKTLQEELLFNDISNTSSSQSLLNQHNELNKEKNKCGVRHVLFNEVTERFASEQMEDKYKNNINKIKHLMGESVHENKQEWFNLMMKLGGLVSFKSKILLMIQFLENEETELLGRIVINSSSQEKAEYSNNNDNNCNNNNGNDNGLTQNNSNNNHSSRSRRLNNVGYSGPGENKIKIILSPIKAVINEILQRMEGDMENFEGIESVLLEKKRILKILHEQISYLKEKLERSSGTSGDNSNCSNSRATSFSDLTTEREYTDGGGNLSGRSSKFSEKLKSSKHGDSINRKLLSTISRLKLWLMEEILYDEYIIEFYLYKDVDYNRITGRYDLNDDKFIMEIENNERNLINEIEDKERDNSDYGFLNKYEYLSYGIIQLIYILNKQWERSTYNENNLLIKLQEMVRIYHRLKGFILTSRNNIANSFGGDKISSSIDIRGLDNSYMGDSSDFESLHLSDENNYVLALEKELTSLGLGIFSGRDLSRNNTNKTIVNDTDNNSTIDKTNQNVLKGDVGEKSGFDTVLRREQVNEILKRLDKYPDPLVANKNEVLSIRELIRPLKSYGRRAPEPYIGFYTLLTYRLDTDIEQHDREIRAFQKVIKGLEDQCDRQQEELEELHEELEQLYDVFEKEVDNKGSCCNNGGEHDECNCNENKGIKDGVTGVGISDKEWISLCRKSSLGQS</sequence>
<feature type="region of interest" description="Disordered" evidence="2">
    <location>
        <begin position="332"/>
        <end position="374"/>
    </location>
</feature>
<feature type="region of interest" description="Disordered" evidence="2">
    <location>
        <begin position="435"/>
        <end position="482"/>
    </location>
</feature>
<gene>
    <name evidence="3" type="ORF">RS030_2351</name>
</gene>
<accession>A0AAV9XXC5</accession>
<protein>
    <submittedName>
        <fullName evidence="3">Uncharacterized protein</fullName>
    </submittedName>
</protein>
<evidence type="ECO:0000313" key="3">
    <source>
        <dbReference type="EMBL" id="KAK6588850.1"/>
    </source>
</evidence>
<name>A0AAV9XXC5_9CRYT</name>
<dbReference type="EMBL" id="JAWDEY010000022">
    <property type="protein sequence ID" value="KAK6588850.1"/>
    <property type="molecule type" value="Genomic_DNA"/>
</dbReference>